<reference evidence="3" key="1">
    <citation type="journal article" date="2019" name="Int. J. Syst. Evol. Microbiol.">
        <title>The Global Catalogue of Microorganisms (GCM) 10K type strain sequencing project: providing services to taxonomists for standard genome sequencing and annotation.</title>
        <authorList>
            <consortium name="The Broad Institute Genomics Platform"/>
            <consortium name="The Broad Institute Genome Sequencing Center for Infectious Disease"/>
            <person name="Wu L."/>
            <person name="Ma J."/>
        </authorList>
    </citation>
    <scope>NUCLEOTIDE SEQUENCE [LARGE SCALE GENOMIC DNA]</scope>
    <source>
        <strain evidence="3">KACC 11588</strain>
    </source>
</reference>
<feature type="compositionally biased region" description="Basic and acidic residues" evidence="1">
    <location>
        <begin position="445"/>
        <end position="458"/>
    </location>
</feature>
<evidence type="ECO:0000313" key="2">
    <source>
        <dbReference type="EMBL" id="MFC5568344.1"/>
    </source>
</evidence>
<organism evidence="2 3">
    <name type="scientific">Rubellimicrobium aerolatum</name>
    <dbReference type="NCBI Taxonomy" id="490979"/>
    <lineage>
        <taxon>Bacteria</taxon>
        <taxon>Pseudomonadati</taxon>
        <taxon>Pseudomonadota</taxon>
        <taxon>Alphaproteobacteria</taxon>
        <taxon>Rhodobacterales</taxon>
        <taxon>Roseobacteraceae</taxon>
        <taxon>Rubellimicrobium</taxon>
    </lineage>
</organism>
<feature type="region of interest" description="Disordered" evidence="1">
    <location>
        <begin position="439"/>
        <end position="473"/>
    </location>
</feature>
<comment type="caution">
    <text evidence="2">The sequence shown here is derived from an EMBL/GenBank/DDBJ whole genome shotgun (WGS) entry which is preliminary data.</text>
</comment>
<evidence type="ECO:0000313" key="3">
    <source>
        <dbReference type="Proteomes" id="UP001596056"/>
    </source>
</evidence>
<dbReference type="Gene3D" id="3.30.930.30">
    <property type="match status" value="1"/>
</dbReference>
<dbReference type="RefSeq" id="WP_209843506.1">
    <property type="nucleotide sequence ID" value="NZ_JAGGJP010000035.1"/>
</dbReference>
<accession>A0ABW0SHD2</accession>
<feature type="compositionally biased region" description="Basic and acidic residues" evidence="1">
    <location>
        <begin position="464"/>
        <end position="473"/>
    </location>
</feature>
<name>A0ABW0SHD2_9RHOB</name>
<dbReference type="EMBL" id="JBHSNA010000038">
    <property type="protein sequence ID" value="MFC5568344.1"/>
    <property type="molecule type" value="Genomic_DNA"/>
</dbReference>
<gene>
    <name evidence="2" type="ORF">ACFPOC_18250</name>
</gene>
<keyword evidence="3" id="KW-1185">Reference proteome</keyword>
<proteinExistence type="predicted"/>
<dbReference type="Proteomes" id="UP001596056">
    <property type="component" value="Unassembled WGS sequence"/>
</dbReference>
<sequence length="473" mass="52303">MFKAAIRVNKLKTVAQLRGASIHAHRDDETSRLRLRDGAVAGVGLAWSKAEDDRDYLAAFRAHKAELHASERKNAPLALQALCVVSPEWVQQAGDLHDPQNPHNRQLFDEARSWAESWAGKGAVFGARLDLDEKGGAVVDLLIAPVRESRGKPVISTQKALVDLKGLTGERNEYSALQTSWAEWCADRLDQAIVRGTRRELTAREHLSPETYGAVLDKAREALREPPETVLAALRDVEVHHRDAETLAATLSGLVTLKGEISRHKAEGRLYEAPEASARLSDPGTWPLDAHRRPWPIINAIRERAERVLEAASWFGVSWPALQRDRGYTAAREHFPRLEDRMHLAAVVAHCGAFCAKVEATVKNLLTGRTIVSEAHCWPENAAQEVERHQRALGLVAPEVREQPPPSRVHAPKAEQVTEVHGESEAAGLATTKARLASILAKPARSHEDDEPTHERHERSRGHGRGDDDGWGL</sequence>
<evidence type="ECO:0000256" key="1">
    <source>
        <dbReference type="SAM" id="MobiDB-lite"/>
    </source>
</evidence>
<protein>
    <submittedName>
        <fullName evidence="2">Uncharacterized protein</fullName>
    </submittedName>
</protein>